<dbReference type="Proteomes" id="UP001365542">
    <property type="component" value="Unassembled WGS sequence"/>
</dbReference>
<proteinExistence type="predicted"/>
<organism evidence="1 2">
    <name type="scientific">Orbilia ellipsospora</name>
    <dbReference type="NCBI Taxonomy" id="2528407"/>
    <lineage>
        <taxon>Eukaryota</taxon>
        <taxon>Fungi</taxon>
        <taxon>Dikarya</taxon>
        <taxon>Ascomycota</taxon>
        <taxon>Pezizomycotina</taxon>
        <taxon>Orbiliomycetes</taxon>
        <taxon>Orbiliales</taxon>
        <taxon>Orbiliaceae</taxon>
        <taxon>Orbilia</taxon>
    </lineage>
</organism>
<comment type="caution">
    <text evidence="1">The sequence shown here is derived from an EMBL/GenBank/DDBJ whole genome shotgun (WGS) entry which is preliminary data.</text>
</comment>
<protein>
    <submittedName>
        <fullName evidence="1">Uncharacterized protein</fullName>
    </submittedName>
</protein>
<keyword evidence="2" id="KW-1185">Reference proteome</keyword>
<accession>A0AAV9XLF2</accession>
<dbReference type="AlphaFoldDB" id="A0AAV9XLF2"/>
<gene>
    <name evidence="1" type="ORF">TWF694_006733</name>
</gene>
<evidence type="ECO:0000313" key="1">
    <source>
        <dbReference type="EMBL" id="KAK6542791.1"/>
    </source>
</evidence>
<dbReference type="EMBL" id="JAVHJO010000002">
    <property type="protein sequence ID" value="KAK6542791.1"/>
    <property type="molecule type" value="Genomic_DNA"/>
</dbReference>
<name>A0AAV9XLF2_9PEZI</name>
<reference evidence="1 2" key="1">
    <citation type="submission" date="2019-10" db="EMBL/GenBank/DDBJ databases">
        <authorList>
            <person name="Palmer J.M."/>
        </authorList>
    </citation>
    <scope>NUCLEOTIDE SEQUENCE [LARGE SCALE GENOMIC DNA]</scope>
    <source>
        <strain evidence="1 2">TWF694</strain>
    </source>
</reference>
<sequence>MVAVVRVCAAEFGAFSDILLSFVARMIFVKVADIVITYNSTLRFEPPKNWASDITKMDTGYNISHRLHKNRLYDNSPHSEISYTNSLITKIRIATEALRLFPNVQELFISYEAPRDFEFNILIAILRGMIGHSICDTLQRLELQISREGNVEDFLPPGRTFCWEDPVVLSFDEGCSKLSPGNRTFVESETEHRYEIINSSINEIVPKLPRLREMRIVAYDLPLPFHSSHYLQTQETALYYIPLAFAPNLEKLCVETEFCVPHAGAPKGVFESQFLHEIFMRVKDLRIIGNNPEKRDLEILVDRFPHLQYLDFGGSNWVRPHEIEPILIADYYGQMGKLTGLRYIKLLWPPPDVKNRDYLSPQEIKLWVEDLLKNGLDQLQTVALVGSWRSWNKADSMRLQVSVKRTGNGSYELDILKAENELAIAKVRRHRGLPWKSDKW</sequence>
<evidence type="ECO:0000313" key="2">
    <source>
        <dbReference type="Proteomes" id="UP001365542"/>
    </source>
</evidence>